<name>A0ABT6YDC8_9BACT</name>
<dbReference type="EMBL" id="JASHIF010000020">
    <property type="protein sequence ID" value="MDI9861586.1"/>
    <property type="molecule type" value="Genomic_DNA"/>
</dbReference>
<protein>
    <recommendedName>
        <fullName evidence="4">Tryptophan 2-monooxygenase</fullName>
        <ecNumber evidence="3">1.13.12.3</ecNumber>
    </recommendedName>
</protein>
<dbReference type="RefSeq" id="WP_283345962.1">
    <property type="nucleotide sequence ID" value="NZ_JASHIF010000020.1"/>
</dbReference>
<evidence type="ECO:0000313" key="9">
    <source>
        <dbReference type="Proteomes" id="UP001236507"/>
    </source>
</evidence>
<dbReference type="PANTHER" id="PTHR10742">
    <property type="entry name" value="FLAVIN MONOAMINE OXIDASE"/>
    <property type="match status" value="1"/>
</dbReference>
<feature type="domain" description="Amine oxidase" evidence="7">
    <location>
        <begin position="50"/>
        <end position="508"/>
    </location>
</feature>
<reference evidence="8 9" key="1">
    <citation type="submission" date="2023-05" db="EMBL/GenBank/DDBJ databases">
        <title>Novel species of genus Flectobacillus isolated from stream in China.</title>
        <authorList>
            <person name="Lu H."/>
        </authorList>
    </citation>
    <scope>NUCLEOTIDE SEQUENCE [LARGE SCALE GENOMIC DNA]</scope>
    <source>
        <strain evidence="8 9">KCTC 42575</strain>
    </source>
</reference>
<organism evidence="8 9">
    <name type="scientific">Flectobacillus roseus</name>
    <dbReference type="NCBI Taxonomy" id="502259"/>
    <lineage>
        <taxon>Bacteria</taxon>
        <taxon>Pseudomonadati</taxon>
        <taxon>Bacteroidota</taxon>
        <taxon>Cytophagia</taxon>
        <taxon>Cytophagales</taxon>
        <taxon>Flectobacillaceae</taxon>
        <taxon>Flectobacillus</taxon>
    </lineage>
</organism>
<evidence type="ECO:0000256" key="4">
    <source>
        <dbReference type="ARBA" id="ARBA00017871"/>
    </source>
</evidence>
<evidence type="ECO:0000256" key="6">
    <source>
        <dbReference type="ARBA" id="ARBA00047321"/>
    </source>
</evidence>
<dbReference type="PANTHER" id="PTHR10742:SF342">
    <property type="entry name" value="AMINE OXIDASE"/>
    <property type="match status" value="1"/>
</dbReference>
<evidence type="ECO:0000256" key="3">
    <source>
        <dbReference type="ARBA" id="ARBA00012535"/>
    </source>
</evidence>
<dbReference type="InterPro" id="IPR036188">
    <property type="entry name" value="FAD/NAD-bd_sf"/>
</dbReference>
<dbReference type="InterPro" id="IPR002937">
    <property type="entry name" value="Amino_oxidase"/>
</dbReference>
<dbReference type="Gene3D" id="3.90.660.10">
    <property type="match status" value="1"/>
</dbReference>
<gene>
    <name evidence="8" type="ORF">QM524_20365</name>
</gene>
<dbReference type="EC" id="1.13.12.3" evidence="3"/>
<proteinExistence type="inferred from homology"/>
<evidence type="ECO:0000256" key="1">
    <source>
        <dbReference type="ARBA" id="ARBA00004814"/>
    </source>
</evidence>
<dbReference type="Proteomes" id="UP001236507">
    <property type="component" value="Unassembled WGS sequence"/>
</dbReference>
<accession>A0ABT6YDC8</accession>
<evidence type="ECO:0000256" key="5">
    <source>
        <dbReference type="ARBA" id="ARBA00023070"/>
    </source>
</evidence>
<keyword evidence="5" id="KW-0073">Auxin biosynthesis</keyword>
<keyword evidence="9" id="KW-1185">Reference proteome</keyword>
<comment type="catalytic activity">
    <reaction evidence="6">
        <text>L-tryptophan + O2 = indole-3-acetamide + CO2 + H2O</text>
        <dbReference type="Rhea" id="RHEA:16165"/>
        <dbReference type="ChEBI" id="CHEBI:15377"/>
        <dbReference type="ChEBI" id="CHEBI:15379"/>
        <dbReference type="ChEBI" id="CHEBI:16031"/>
        <dbReference type="ChEBI" id="CHEBI:16526"/>
        <dbReference type="ChEBI" id="CHEBI:57912"/>
        <dbReference type="EC" id="1.13.12.3"/>
    </reaction>
</comment>
<evidence type="ECO:0000313" key="8">
    <source>
        <dbReference type="EMBL" id="MDI9861586.1"/>
    </source>
</evidence>
<comment type="pathway">
    <text evidence="1">Plant hormone metabolism; auxin biosynthesis.</text>
</comment>
<comment type="similarity">
    <text evidence="2">Belongs to the tryptophan 2-monooxygenase family.</text>
</comment>
<sequence length="515" mass="57958">MTRRDFIERTGATSYLTLLGLGMIPEANSQPLDLQRGKADKKIIILGAGLAGLCSAYELTKLGYQVTVLEARSRPGGRVWTVRGGTTETEIGGPSQTAQFDKGLYLNGGAARIPHNHETTLHYCREFNIPLEIFMNMNEGAYYYSDNGTGPLASKRVKIREIHADVRGYTGELLAKAADQKALDQDLTKEDIDKLIAYLKEECDLDITKKYKGSERHGYLRQGGYGDQIPQLAEPHSLHDIIAGGLFHPAFSNVSEYTFNQQPVMLQPVGGMDAIPYEFAKRLDGKIQYQTEVKEIRKTQPGVRIVYKDKAGQEKELKADYCICTIPLPVLRNIQTDLSSDIRRAIDFTAYMNTGKIGLQFKRRFWEEDDKIFGGISRTNMDITQIFYPSYNFMGKKGLLKGYYNFHDRAVKMGNLSIAEREKAALEQGSKIHPQYATEFESSFSLAWQKIPYSQGGWAEYTDAQRKRLYPALIKPDDEIYMAGEHTTHLTAWMAGALESAKAVVDQIHRRVNAS</sequence>
<dbReference type="InterPro" id="IPR050281">
    <property type="entry name" value="Flavin_monoamine_oxidase"/>
</dbReference>
<evidence type="ECO:0000259" key="7">
    <source>
        <dbReference type="Pfam" id="PF01593"/>
    </source>
</evidence>
<comment type="caution">
    <text evidence="8">The sequence shown here is derived from an EMBL/GenBank/DDBJ whole genome shotgun (WGS) entry which is preliminary data.</text>
</comment>
<dbReference type="SUPFAM" id="SSF51905">
    <property type="entry name" value="FAD/NAD(P)-binding domain"/>
    <property type="match status" value="1"/>
</dbReference>
<dbReference type="Gene3D" id="3.50.50.60">
    <property type="entry name" value="FAD/NAD(P)-binding domain"/>
    <property type="match status" value="1"/>
</dbReference>
<dbReference type="Pfam" id="PF01593">
    <property type="entry name" value="Amino_oxidase"/>
    <property type="match status" value="1"/>
</dbReference>
<dbReference type="Gene3D" id="1.20.1440.240">
    <property type="match status" value="1"/>
</dbReference>
<dbReference type="SUPFAM" id="SSF54373">
    <property type="entry name" value="FAD-linked reductases, C-terminal domain"/>
    <property type="match status" value="1"/>
</dbReference>
<evidence type="ECO:0000256" key="2">
    <source>
        <dbReference type="ARBA" id="ARBA00005833"/>
    </source>
</evidence>